<evidence type="ECO:0000256" key="1">
    <source>
        <dbReference type="SAM" id="Phobius"/>
    </source>
</evidence>
<keyword evidence="1" id="KW-1133">Transmembrane helix</keyword>
<comment type="caution">
    <text evidence="3">The sequence shown here is derived from an EMBL/GenBank/DDBJ whole genome shotgun (WGS) entry which is preliminary data.</text>
</comment>
<dbReference type="GeneID" id="55971540"/>
<sequence length="88" mass="9744">MADAGDPVNYRYFCMAQTVYKAAIDLAELDTVLPYLWSFRKVPWQQKVALAAVFNLGILVAIQSCLRIASLVISATTPDSSYDIENVV</sequence>
<keyword evidence="1" id="KW-0812">Transmembrane</keyword>
<reference evidence="3" key="1">
    <citation type="submission" date="2020-03" db="EMBL/GenBank/DDBJ databases">
        <title>Site-based positive gene gene selection in Geosmithia morbida across the United States reveals a broad range of putative effectors and factors for local host and environmental adapation.</title>
        <authorList>
            <person name="Onufrak A."/>
            <person name="Murdoch R.W."/>
            <person name="Gazis R."/>
            <person name="Huff M."/>
            <person name="Staton M."/>
            <person name="Klingeman W."/>
            <person name="Hadziabdic D."/>
        </authorList>
    </citation>
    <scope>NUCLEOTIDE SEQUENCE</scope>
    <source>
        <strain evidence="3">1262</strain>
    </source>
</reference>
<dbReference type="Proteomes" id="UP000749293">
    <property type="component" value="Unassembled WGS sequence"/>
</dbReference>
<feature type="domain" description="Rhodopsin" evidence="2">
    <location>
        <begin position="8"/>
        <end position="84"/>
    </location>
</feature>
<name>A0A9P4YZK1_9HYPO</name>
<protein>
    <recommendedName>
        <fullName evidence="2">Rhodopsin domain-containing protein</fullName>
    </recommendedName>
</protein>
<keyword evidence="4" id="KW-1185">Reference proteome</keyword>
<dbReference type="Pfam" id="PF20684">
    <property type="entry name" value="Fung_rhodopsin"/>
    <property type="match status" value="1"/>
</dbReference>
<proteinExistence type="predicted"/>
<dbReference type="EMBL" id="JAANYQ010000004">
    <property type="protein sequence ID" value="KAF4124646.1"/>
    <property type="molecule type" value="Genomic_DNA"/>
</dbReference>
<dbReference type="RefSeq" id="XP_035323298.1">
    <property type="nucleotide sequence ID" value="XM_035467286.1"/>
</dbReference>
<dbReference type="InterPro" id="IPR049326">
    <property type="entry name" value="Rhodopsin_dom_fungi"/>
</dbReference>
<feature type="transmembrane region" description="Helical" evidence="1">
    <location>
        <begin position="48"/>
        <end position="73"/>
    </location>
</feature>
<accession>A0A9P4YZK1</accession>
<gene>
    <name evidence="3" type="ORF">GMORB2_5312</name>
</gene>
<keyword evidence="1" id="KW-0472">Membrane</keyword>
<evidence type="ECO:0000313" key="4">
    <source>
        <dbReference type="Proteomes" id="UP000749293"/>
    </source>
</evidence>
<evidence type="ECO:0000313" key="3">
    <source>
        <dbReference type="EMBL" id="KAF4124646.1"/>
    </source>
</evidence>
<evidence type="ECO:0000259" key="2">
    <source>
        <dbReference type="Pfam" id="PF20684"/>
    </source>
</evidence>
<dbReference type="AlphaFoldDB" id="A0A9P4YZK1"/>
<organism evidence="3 4">
    <name type="scientific">Geosmithia morbida</name>
    <dbReference type="NCBI Taxonomy" id="1094350"/>
    <lineage>
        <taxon>Eukaryota</taxon>
        <taxon>Fungi</taxon>
        <taxon>Dikarya</taxon>
        <taxon>Ascomycota</taxon>
        <taxon>Pezizomycotina</taxon>
        <taxon>Sordariomycetes</taxon>
        <taxon>Hypocreomycetidae</taxon>
        <taxon>Hypocreales</taxon>
        <taxon>Bionectriaceae</taxon>
        <taxon>Geosmithia</taxon>
    </lineage>
</organism>
<dbReference type="OrthoDB" id="5417844at2759"/>